<evidence type="ECO:0000313" key="3">
    <source>
        <dbReference type="Proteomes" id="UP000190285"/>
    </source>
</evidence>
<dbReference type="InterPro" id="IPR004919">
    <property type="entry name" value="GmrSD_N"/>
</dbReference>
<feature type="domain" description="HNH nuclease" evidence="1">
    <location>
        <begin position="466"/>
        <end position="517"/>
    </location>
</feature>
<gene>
    <name evidence="2" type="ORF">SAMN02194393_03171</name>
</gene>
<dbReference type="RefSeq" id="WP_079492882.1">
    <property type="nucleotide sequence ID" value="NZ_FUZT01000007.1"/>
</dbReference>
<keyword evidence="3" id="KW-1185">Reference proteome</keyword>
<evidence type="ECO:0000259" key="1">
    <source>
        <dbReference type="SMART" id="SM00507"/>
    </source>
</evidence>
<dbReference type="EMBL" id="FUZT01000007">
    <property type="protein sequence ID" value="SKC77692.1"/>
    <property type="molecule type" value="Genomic_DNA"/>
</dbReference>
<name>A0A1T5LP15_9FIRM</name>
<organism evidence="2 3">
    <name type="scientific">Maledivibacter halophilus</name>
    <dbReference type="NCBI Taxonomy" id="36842"/>
    <lineage>
        <taxon>Bacteria</taxon>
        <taxon>Bacillati</taxon>
        <taxon>Bacillota</taxon>
        <taxon>Clostridia</taxon>
        <taxon>Peptostreptococcales</taxon>
        <taxon>Caminicellaceae</taxon>
        <taxon>Maledivibacter</taxon>
    </lineage>
</organism>
<dbReference type="Gene3D" id="1.10.30.50">
    <property type="match status" value="1"/>
</dbReference>
<keyword evidence="2" id="KW-0255">Endonuclease</keyword>
<keyword evidence="2" id="KW-0378">Hydrolase</keyword>
<dbReference type="Pfam" id="PF01844">
    <property type="entry name" value="HNH"/>
    <property type="match status" value="1"/>
</dbReference>
<dbReference type="OrthoDB" id="9764212at2"/>
<dbReference type="InterPro" id="IPR003615">
    <property type="entry name" value="HNH_nuc"/>
</dbReference>
<evidence type="ECO:0000313" key="2">
    <source>
        <dbReference type="EMBL" id="SKC77692.1"/>
    </source>
</evidence>
<dbReference type="GO" id="GO:0003676">
    <property type="term" value="F:nucleic acid binding"/>
    <property type="evidence" value="ECO:0007669"/>
    <property type="project" value="InterPro"/>
</dbReference>
<dbReference type="Pfam" id="PF03235">
    <property type="entry name" value="GmrSD_N"/>
    <property type="match status" value="1"/>
</dbReference>
<proteinExistence type="predicted"/>
<sequence>MKAVTLDALIPREDFEIISTLGSSGNTRNKSTLSIEDIKYDSFFFAALRKPIFQRETNEWDAIKVCSMIESFVNSELIPSIILWRNSGGYIFVIDGAHRLSSLGAWINDDYGDGEISLRYYGNYISAEQRKIAEETRRIVNDKIGSFKEIWHISRDINSTSDIEKQEMAKNLGALALQLQWVEGDASKAEDSFLKINQSATKISDAELDLIKNRNKAYAISARAIVRAGKGYQYWSNFSEEGQEKIITFSKKIHNIMFGETLYQRNDINSYSIGGVQSSSLTLDVVTQTVKISNGIIKDKDAEDGTEKSVLKCLKNTLFILEYINSKEPCSLGIHPYIYFYSDIGKHKVGSYYGFLLFTKKLVEKNQLNLFTSVREKFEQVIYKYSFLVQQILRRKRQSKRAYVAIKDYFTELMNIISQHKNSTEEEIVSYLKLLPEFRYLQTEIIDTEKVAVNKNFSRSKKQQIKLQTYIKSLPKCPICGGYISNSSMSVDHICRKVDGGTDAIKNGQVTHLYCNTTYKN</sequence>
<dbReference type="SMART" id="SM00507">
    <property type="entry name" value="HNHc"/>
    <property type="match status" value="1"/>
</dbReference>
<dbReference type="GO" id="GO:0008270">
    <property type="term" value="F:zinc ion binding"/>
    <property type="evidence" value="ECO:0007669"/>
    <property type="project" value="InterPro"/>
</dbReference>
<protein>
    <submittedName>
        <fullName evidence="2">HNH endonuclease</fullName>
    </submittedName>
</protein>
<dbReference type="CDD" id="cd00085">
    <property type="entry name" value="HNHc"/>
    <property type="match status" value="1"/>
</dbReference>
<dbReference type="GO" id="GO:0004519">
    <property type="term" value="F:endonuclease activity"/>
    <property type="evidence" value="ECO:0007669"/>
    <property type="project" value="UniProtKB-KW"/>
</dbReference>
<keyword evidence="2" id="KW-0540">Nuclease</keyword>
<reference evidence="2 3" key="1">
    <citation type="submission" date="2017-02" db="EMBL/GenBank/DDBJ databases">
        <authorList>
            <person name="Peterson S.W."/>
        </authorList>
    </citation>
    <scope>NUCLEOTIDE SEQUENCE [LARGE SCALE GENOMIC DNA]</scope>
    <source>
        <strain evidence="2 3">M1</strain>
    </source>
</reference>
<dbReference type="Proteomes" id="UP000190285">
    <property type="component" value="Unassembled WGS sequence"/>
</dbReference>
<dbReference type="AlphaFoldDB" id="A0A1T5LP15"/>
<dbReference type="InterPro" id="IPR002711">
    <property type="entry name" value="HNH"/>
</dbReference>
<accession>A0A1T5LP15</accession>